<evidence type="ECO:0000313" key="2">
    <source>
        <dbReference type="EMBL" id="KAF8788337.1"/>
    </source>
</evidence>
<dbReference type="AlphaFoldDB" id="A0A8T0FAP7"/>
<sequence length="402" mass="46647">MEETVTNVHLEVNELQRHDFSPNQSICKQIKNIAVAAEEIAENPEYVVRRKSIAVQTITNEEIIIPKQDPTIHQSSNLTVVNSEGASSMEIDISSQESAMDIASQESLCIKDSNSEEPNYSDKSSSVSFYEDAILAKAEAVRKREEAILQYEEKLKNREETIAYREKIVAKMEMEIEERQEILKIKEQQIADRETAIKIRELEADGYKVIHVMTKGINNRCWQLSGTQRSIDRLDNEIQSLKTLTKGLKRPDQIKREETYTKELQKQRDSEIEVLEKLDPCIRLNCHVHLNNSLNICNQLERHTERMKYLQDTTESFDMTLQQMVDDKQDHTEQYLDDLNKVNEIRSQIEIIEELNVLTPCPVKHCKLRSTIAENTQMETEQPFQVVEKRHTAKRKNSTDSQ</sequence>
<organism evidence="2 3">
    <name type="scientific">Argiope bruennichi</name>
    <name type="common">Wasp spider</name>
    <name type="synonym">Aranea bruennichi</name>
    <dbReference type="NCBI Taxonomy" id="94029"/>
    <lineage>
        <taxon>Eukaryota</taxon>
        <taxon>Metazoa</taxon>
        <taxon>Ecdysozoa</taxon>
        <taxon>Arthropoda</taxon>
        <taxon>Chelicerata</taxon>
        <taxon>Arachnida</taxon>
        <taxon>Araneae</taxon>
        <taxon>Araneomorphae</taxon>
        <taxon>Entelegynae</taxon>
        <taxon>Araneoidea</taxon>
        <taxon>Araneidae</taxon>
        <taxon>Argiope</taxon>
    </lineage>
</organism>
<protein>
    <submittedName>
        <fullName evidence="2">Uncharacterized protein</fullName>
    </submittedName>
</protein>
<comment type="caution">
    <text evidence="2">The sequence shown here is derived from an EMBL/GenBank/DDBJ whole genome shotgun (WGS) entry which is preliminary data.</text>
</comment>
<reference evidence="2" key="1">
    <citation type="journal article" date="2020" name="bioRxiv">
        <title>Chromosome-level reference genome of the European wasp spider Argiope bruennichi: a resource for studies on range expansion and evolutionary adaptation.</title>
        <authorList>
            <person name="Sheffer M.M."/>
            <person name="Hoppe A."/>
            <person name="Krehenwinkel H."/>
            <person name="Uhl G."/>
            <person name="Kuss A.W."/>
            <person name="Jensen L."/>
            <person name="Jensen C."/>
            <person name="Gillespie R.G."/>
            <person name="Hoff K.J."/>
            <person name="Prost S."/>
        </authorList>
    </citation>
    <scope>NUCLEOTIDE SEQUENCE</scope>
</reference>
<keyword evidence="1" id="KW-0175">Coiled coil</keyword>
<evidence type="ECO:0000313" key="3">
    <source>
        <dbReference type="Proteomes" id="UP000807504"/>
    </source>
</evidence>
<accession>A0A8T0FAP7</accession>
<proteinExistence type="predicted"/>
<dbReference type="EMBL" id="JABXBU010000015">
    <property type="protein sequence ID" value="KAF8788337.1"/>
    <property type="molecule type" value="Genomic_DNA"/>
</dbReference>
<dbReference type="Proteomes" id="UP000807504">
    <property type="component" value="Unassembled WGS sequence"/>
</dbReference>
<reference evidence="2" key="2">
    <citation type="submission" date="2020-06" db="EMBL/GenBank/DDBJ databases">
        <authorList>
            <person name="Sheffer M."/>
        </authorList>
    </citation>
    <scope>NUCLEOTIDE SEQUENCE</scope>
</reference>
<name>A0A8T0FAP7_ARGBR</name>
<evidence type="ECO:0000256" key="1">
    <source>
        <dbReference type="SAM" id="Coils"/>
    </source>
</evidence>
<feature type="coiled-coil region" evidence="1">
    <location>
        <begin position="141"/>
        <end position="189"/>
    </location>
</feature>
<gene>
    <name evidence="2" type="ORF">HNY73_009851</name>
</gene>
<keyword evidence="3" id="KW-1185">Reference proteome</keyword>